<evidence type="ECO:0000256" key="3">
    <source>
        <dbReference type="ARBA" id="ARBA00022692"/>
    </source>
</evidence>
<feature type="transmembrane region" description="Helical" evidence="6">
    <location>
        <begin position="167"/>
        <end position="190"/>
    </location>
</feature>
<keyword evidence="5 6" id="KW-0472">Membrane</keyword>
<dbReference type="EMBL" id="JACHFD010000009">
    <property type="protein sequence ID" value="MBB5351889.1"/>
    <property type="molecule type" value="Genomic_DNA"/>
</dbReference>
<gene>
    <name evidence="8" type="ORF">HNR46_002128</name>
</gene>
<feature type="transmembrane region" description="Helical" evidence="6">
    <location>
        <begin position="351"/>
        <end position="371"/>
    </location>
</feature>
<name>A0A840VDJ1_9BACT</name>
<organism evidence="8 9">
    <name type="scientific">Haloferula luteola</name>
    <dbReference type="NCBI Taxonomy" id="595692"/>
    <lineage>
        <taxon>Bacteria</taxon>
        <taxon>Pseudomonadati</taxon>
        <taxon>Verrucomicrobiota</taxon>
        <taxon>Verrucomicrobiia</taxon>
        <taxon>Verrucomicrobiales</taxon>
        <taxon>Verrucomicrobiaceae</taxon>
        <taxon>Haloferula</taxon>
    </lineage>
</organism>
<dbReference type="RefSeq" id="WP_184018455.1">
    <property type="nucleotide sequence ID" value="NZ_JACHFD010000009.1"/>
</dbReference>
<feature type="chain" id="PRO_5032740611" evidence="7">
    <location>
        <begin position="20"/>
        <end position="448"/>
    </location>
</feature>
<dbReference type="GO" id="GO:0043190">
    <property type="term" value="C:ATP-binding cassette (ABC) transporter complex"/>
    <property type="evidence" value="ECO:0007669"/>
    <property type="project" value="TreeGrafter"/>
</dbReference>
<feature type="transmembrane region" description="Helical" evidence="6">
    <location>
        <begin position="128"/>
        <end position="146"/>
    </location>
</feature>
<comment type="subcellular location">
    <subcellularLocation>
        <location evidence="1">Cell membrane</location>
        <topology evidence="1">Multi-pass membrane protein</topology>
    </subcellularLocation>
</comment>
<evidence type="ECO:0000256" key="7">
    <source>
        <dbReference type="SAM" id="SignalP"/>
    </source>
</evidence>
<evidence type="ECO:0000256" key="5">
    <source>
        <dbReference type="ARBA" id="ARBA00023136"/>
    </source>
</evidence>
<keyword evidence="3 6" id="KW-0812">Transmembrane</keyword>
<dbReference type="Pfam" id="PF03739">
    <property type="entry name" value="LptF_LptG"/>
    <property type="match status" value="1"/>
</dbReference>
<proteinExistence type="predicted"/>
<dbReference type="PANTHER" id="PTHR33529:SF2">
    <property type="entry name" value="LIPOPOLYSACCHARIDE EXPORT SYSTEM PERMEASE PROTEIN LPTG"/>
    <property type="match status" value="1"/>
</dbReference>
<dbReference type="InterPro" id="IPR005495">
    <property type="entry name" value="LptG/LptF_permease"/>
</dbReference>
<dbReference type="GO" id="GO:0015920">
    <property type="term" value="P:lipopolysaccharide transport"/>
    <property type="evidence" value="ECO:0007669"/>
    <property type="project" value="TreeGrafter"/>
</dbReference>
<keyword evidence="2" id="KW-1003">Cell membrane</keyword>
<evidence type="ECO:0000256" key="4">
    <source>
        <dbReference type="ARBA" id="ARBA00022989"/>
    </source>
</evidence>
<feature type="transmembrane region" description="Helical" evidence="6">
    <location>
        <begin position="47"/>
        <end position="68"/>
    </location>
</feature>
<keyword evidence="7" id="KW-0732">Signal</keyword>
<evidence type="ECO:0000313" key="8">
    <source>
        <dbReference type="EMBL" id="MBB5351889.1"/>
    </source>
</evidence>
<dbReference type="PANTHER" id="PTHR33529">
    <property type="entry name" value="SLR0882 PROTEIN-RELATED"/>
    <property type="match status" value="1"/>
</dbReference>
<comment type="caution">
    <text evidence="8">The sequence shown here is derived from an EMBL/GenBank/DDBJ whole genome shotgun (WGS) entry which is preliminary data.</text>
</comment>
<evidence type="ECO:0000313" key="9">
    <source>
        <dbReference type="Proteomes" id="UP000557717"/>
    </source>
</evidence>
<keyword evidence="9" id="KW-1185">Reference proteome</keyword>
<evidence type="ECO:0000256" key="6">
    <source>
        <dbReference type="SAM" id="Phobius"/>
    </source>
</evidence>
<evidence type="ECO:0000256" key="2">
    <source>
        <dbReference type="ARBA" id="ARBA00022475"/>
    </source>
</evidence>
<keyword evidence="4 6" id="KW-1133">Transmembrane helix</keyword>
<feature type="transmembrane region" description="Helical" evidence="6">
    <location>
        <begin position="378"/>
        <end position="400"/>
    </location>
</feature>
<reference evidence="8 9" key="1">
    <citation type="submission" date="2020-08" db="EMBL/GenBank/DDBJ databases">
        <title>Genomic Encyclopedia of Type Strains, Phase IV (KMG-IV): sequencing the most valuable type-strain genomes for metagenomic binning, comparative biology and taxonomic classification.</title>
        <authorList>
            <person name="Goeker M."/>
        </authorList>
    </citation>
    <scope>NUCLEOTIDE SEQUENCE [LARGE SCALE GENOMIC DNA]</scope>
    <source>
        <strain evidence="8 9">YC6886</strain>
    </source>
</reference>
<sequence length="448" mass="49181">MSRRFLPCLILLIAGIALAAVLVPQEQAAVTTHLASFPDADATFQQLRPWVLAGLCLVPALGGLFYGLGGTLARYVTRQFLVLLGLAFSALLMIWLLIDFQDNLSELRSSQNVGLTMLRLYSARLPEVFTILIPYALLLSLLFCLGKLSTSREIIAMIQTGRGLARVTTPFLLTGLLATLFCMGLDFQWAPASVAREKQILDSARGLSESAADYVLFRNPRKPRIWMVRSFPANFTQGAPLVGVRVVQENPDGSLQSSLVADTAAWDPVRKQWRFSGAVMRKIEAGQPPKFVHDLPDPYIVSDWRETPAEIIQPGLPAHQLGVPALAGWLKSKSHVSPARATHRTQWHHRFAQPFNCLIMVLLATPLGVVFSRRGASGGVALAVFLSAGLMFATTISLTLGDSGHLPPFVAAWLPNVLFGLLAIFLFQRRLAGRPIYQTLRRLIPNES</sequence>
<feature type="transmembrane region" description="Helical" evidence="6">
    <location>
        <begin position="80"/>
        <end position="98"/>
    </location>
</feature>
<protein>
    <submittedName>
        <fullName evidence="8">LPS export ABC transporter permease LptG</fullName>
    </submittedName>
</protein>
<feature type="signal peptide" evidence="7">
    <location>
        <begin position="1"/>
        <end position="19"/>
    </location>
</feature>
<evidence type="ECO:0000256" key="1">
    <source>
        <dbReference type="ARBA" id="ARBA00004651"/>
    </source>
</evidence>
<dbReference type="AlphaFoldDB" id="A0A840VDJ1"/>
<accession>A0A840VDJ1</accession>
<feature type="transmembrane region" description="Helical" evidence="6">
    <location>
        <begin position="406"/>
        <end position="427"/>
    </location>
</feature>
<dbReference type="Proteomes" id="UP000557717">
    <property type="component" value="Unassembled WGS sequence"/>
</dbReference>